<gene>
    <name evidence="1" type="ORF">H6H03_33730</name>
</gene>
<dbReference type="Proteomes" id="UP000637383">
    <property type="component" value="Unassembled WGS sequence"/>
</dbReference>
<keyword evidence="2" id="KW-1185">Reference proteome</keyword>
<comment type="caution">
    <text evidence="1">The sequence shown here is derived from an EMBL/GenBank/DDBJ whole genome shotgun (WGS) entry which is preliminary data.</text>
</comment>
<sequence length="79" mass="8605">MKLYLTNVSPNLPYWAAITSKTPNLIELEINDNHPDFQSLINGLASEIQPGVVGVKSADLCEALVNSNSQFAMGYAPLR</sequence>
<dbReference type="EMBL" id="JACJTU010000058">
    <property type="protein sequence ID" value="MBD2738774.1"/>
    <property type="molecule type" value="Genomic_DNA"/>
</dbReference>
<proteinExistence type="predicted"/>
<evidence type="ECO:0000313" key="2">
    <source>
        <dbReference type="Proteomes" id="UP000637383"/>
    </source>
</evidence>
<reference evidence="1 2" key="1">
    <citation type="journal article" date="2020" name="ISME J.">
        <title>Comparative genomics reveals insights into cyanobacterial evolution and habitat adaptation.</title>
        <authorList>
            <person name="Chen M.Y."/>
            <person name="Teng W.K."/>
            <person name="Zhao L."/>
            <person name="Hu C.X."/>
            <person name="Zhou Y.K."/>
            <person name="Han B.P."/>
            <person name="Song L.R."/>
            <person name="Shu W.S."/>
        </authorList>
    </citation>
    <scope>NUCLEOTIDE SEQUENCE [LARGE SCALE GENOMIC DNA]</scope>
    <source>
        <strain evidence="1 2">FACHB-159</strain>
    </source>
</reference>
<accession>A0ABR8KJ78</accession>
<protein>
    <submittedName>
        <fullName evidence="1">Uncharacterized protein</fullName>
    </submittedName>
</protein>
<organism evidence="1 2">
    <name type="scientific">Nostoc paludosum FACHB-159</name>
    <dbReference type="NCBI Taxonomy" id="2692908"/>
    <lineage>
        <taxon>Bacteria</taxon>
        <taxon>Bacillati</taxon>
        <taxon>Cyanobacteriota</taxon>
        <taxon>Cyanophyceae</taxon>
        <taxon>Nostocales</taxon>
        <taxon>Nostocaceae</taxon>
        <taxon>Nostoc</taxon>
    </lineage>
</organism>
<evidence type="ECO:0000313" key="1">
    <source>
        <dbReference type="EMBL" id="MBD2738774.1"/>
    </source>
</evidence>
<name>A0ABR8KJ78_9NOSO</name>